<dbReference type="Proteomes" id="UP000789525">
    <property type="component" value="Unassembled WGS sequence"/>
</dbReference>
<feature type="non-terminal residue" evidence="1">
    <location>
        <position position="1"/>
    </location>
</feature>
<protein>
    <submittedName>
        <fullName evidence="1">1211_t:CDS:1</fullName>
    </submittedName>
</protein>
<proteinExistence type="predicted"/>
<sequence>DVTNKVSYELHSIQPPSLPDEYKLFVKSSKKSEHGYEKSNCTGKKKALLIGINYVGSEYQLKGCFNDVNRIKKLLINHYDFKESDIVTLMDDNPADSGKIPTRENIIRHIKKLLEDPQKHDSGHGSQLADEDGDEEDGFDETILPLDWKVKGQIIDDELHSLLVDPLPPGVRLTVVFDSCHSGTVLDLPFVYSTRGKIKRTPIILKDVQGLINAGLKYIHGDFEGIKDSMRSLVTETVSGLKIRRKNIETKSSPADVIMFSGCKDEQTSADANESGFATGAMSYALVKS</sequence>
<name>A0ACA9M8E7_9GLOM</name>
<organism evidence="1 2">
    <name type="scientific">Acaulospora colombiana</name>
    <dbReference type="NCBI Taxonomy" id="27376"/>
    <lineage>
        <taxon>Eukaryota</taxon>
        <taxon>Fungi</taxon>
        <taxon>Fungi incertae sedis</taxon>
        <taxon>Mucoromycota</taxon>
        <taxon>Glomeromycotina</taxon>
        <taxon>Glomeromycetes</taxon>
        <taxon>Diversisporales</taxon>
        <taxon>Acaulosporaceae</taxon>
        <taxon>Acaulospora</taxon>
    </lineage>
</organism>
<dbReference type="EMBL" id="CAJVPT010010065">
    <property type="protein sequence ID" value="CAG8566839.1"/>
    <property type="molecule type" value="Genomic_DNA"/>
</dbReference>
<evidence type="ECO:0000313" key="1">
    <source>
        <dbReference type="EMBL" id="CAG8566839.1"/>
    </source>
</evidence>
<reference evidence="1" key="1">
    <citation type="submission" date="2021-06" db="EMBL/GenBank/DDBJ databases">
        <authorList>
            <person name="Kallberg Y."/>
            <person name="Tangrot J."/>
            <person name="Rosling A."/>
        </authorList>
    </citation>
    <scope>NUCLEOTIDE SEQUENCE</scope>
    <source>
        <strain evidence="1">CL356</strain>
    </source>
</reference>
<evidence type="ECO:0000313" key="2">
    <source>
        <dbReference type="Proteomes" id="UP000789525"/>
    </source>
</evidence>
<accession>A0ACA9M8E7</accession>
<comment type="caution">
    <text evidence="1">The sequence shown here is derived from an EMBL/GenBank/DDBJ whole genome shotgun (WGS) entry which is preliminary data.</text>
</comment>
<keyword evidence="2" id="KW-1185">Reference proteome</keyword>
<gene>
    <name evidence="1" type="ORF">ACOLOM_LOCUS5442</name>
</gene>